<keyword evidence="1 10" id="KW-0812">Transmembrane</keyword>
<dbReference type="PROSITE" id="PS51715">
    <property type="entry name" value="G_GB1_RHD3"/>
    <property type="match status" value="1"/>
</dbReference>
<dbReference type="OrthoDB" id="1597724at2759"/>
<dbReference type="GO" id="GO:0005783">
    <property type="term" value="C:endoplasmic reticulum"/>
    <property type="evidence" value="ECO:0007669"/>
    <property type="project" value="TreeGrafter"/>
</dbReference>
<dbReference type="InterPro" id="IPR030386">
    <property type="entry name" value="G_GB1_RHD3_dom"/>
</dbReference>
<dbReference type="Pfam" id="PF20428">
    <property type="entry name" value="Sey1_3HB"/>
    <property type="match status" value="1"/>
</dbReference>
<evidence type="ECO:0000256" key="9">
    <source>
        <dbReference type="SAM" id="Coils"/>
    </source>
</evidence>
<dbReference type="SUPFAM" id="SSF52540">
    <property type="entry name" value="P-loop containing nucleoside triphosphate hydrolases"/>
    <property type="match status" value="1"/>
</dbReference>
<feature type="domain" description="GB1/RHD3-type G" evidence="11">
    <location>
        <begin position="37"/>
        <end position="237"/>
    </location>
</feature>
<dbReference type="InterPro" id="IPR008803">
    <property type="entry name" value="RHD3/Sey1"/>
</dbReference>
<evidence type="ECO:0000256" key="2">
    <source>
        <dbReference type="ARBA" id="ARBA00022741"/>
    </source>
</evidence>
<gene>
    <name evidence="12" type="ORF">F0562_025353</name>
</gene>
<dbReference type="InterPro" id="IPR046758">
    <property type="entry name" value="Sey1/RHD3-like_3HB"/>
</dbReference>
<feature type="transmembrane region" description="Helical" evidence="10">
    <location>
        <begin position="690"/>
        <end position="711"/>
    </location>
</feature>
<evidence type="ECO:0000256" key="7">
    <source>
        <dbReference type="ARBA" id="ARBA00023136"/>
    </source>
</evidence>
<dbReference type="GO" id="GO:0005525">
    <property type="term" value="F:GTP binding"/>
    <property type="evidence" value="ECO:0007669"/>
    <property type="project" value="UniProtKB-KW"/>
</dbReference>
<keyword evidence="4" id="KW-0256">Endoplasmic reticulum</keyword>
<dbReference type="GO" id="GO:0016320">
    <property type="term" value="P:endoplasmic reticulum membrane fusion"/>
    <property type="evidence" value="ECO:0007669"/>
    <property type="project" value="TreeGrafter"/>
</dbReference>
<dbReference type="Pfam" id="PF05879">
    <property type="entry name" value="RHD3_GTPase"/>
    <property type="match status" value="1"/>
</dbReference>
<keyword evidence="9" id="KW-0175">Coiled coil</keyword>
<keyword evidence="7 10" id="KW-0472">Membrane</keyword>
<dbReference type="InterPro" id="IPR027417">
    <property type="entry name" value="P-loop_NTPase"/>
</dbReference>
<dbReference type="Proteomes" id="UP000325577">
    <property type="component" value="Linkage Group LG13"/>
</dbReference>
<evidence type="ECO:0000256" key="8">
    <source>
        <dbReference type="PROSITE-ProRule" id="PRU01052"/>
    </source>
</evidence>
<dbReference type="PANTHER" id="PTHR45923:SF2">
    <property type="entry name" value="PROTEIN SEY1"/>
    <property type="match status" value="1"/>
</dbReference>
<dbReference type="AlphaFoldDB" id="A0A5J5BHV5"/>
<evidence type="ECO:0000256" key="4">
    <source>
        <dbReference type="ARBA" id="ARBA00022824"/>
    </source>
</evidence>
<evidence type="ECO:0000259" key="11">
    <source>
        <dbReference type="PROSITE" id="PS51715"/>
    </source>
</evidence>
<organism evidence="12 13">
    <name type="scientific">Nyssa sinensis</name>
    <dbReference type="NCBI Taxonomy" id="561372"/>
    <lineage>
        <taxon>Eukaryota</taxon>
        <taxon>Viridiplantae</taxon>
        <taxon>Streptophyta</taxon>
        <taxon>Embryophyta</taxon>
        <taxon>Tracheophyta</taxon>
        <taxon>Spermatophyta</taxon>
        <taxon>Magnoliopsida</taxon>
        <taxon>eudicotyledons</taxon>
        <taxon>Gunneridae</taxon>
        <taxon>Pentapetalae</taxon>
        <taxon>asterids</taxon>
        <taxon>Cornales</taxon>
        <taxon>Nyssaceae</taxon>
        <taxon>Nyssa</taxon>
    </lineage>
</organism>
<reference evidence="12 13" key="1">
    <citation type="submission" date="2019-09" db="EMBL/GenBank/DDBJ databases">
        <title>A chromosome-level genome assembly of the Chinese tupelo Nyssa sinensis.</title>
        <authorList>
            <person name="Yang X."/>
            <person name="Kang M."/>
            <person name="Yang Y."/>
            <person name="Xiong H."/>
            <person name="Wang M."/>
            <person name="Zhang Z."/>
            <person name="Wang Z."/>
            <person name="Wu H."/>
            <person name="Ma T."/>
            <person name="Liu J."/>
            <person name="Xi Z."/>
        </authorList>
    </citation>
    <scope>NUCLEOTIDE SEQUENCE [LARGE SCALE GENOMIC DNA]</scope>
    <source>
        <strain evidence="12">J267</strain>
        <tissue evidence="12">Leaf</tissue>
    </source>
</reference>
<feature type="coiled-coil region" evidence="9">
    <location>
        <begin position="629"/>
        <end position="684"/>
    </location>
</feature>
<evidence type="ECO:0000256" key="3">
    <source>
        <dbReference type="ARBA" id="ARBA00022801"/>
    </source>
</evidence>
<evidence type="ECO:0000256" key="6">
    <source>
        <dbReference type="ARBA" id="ARBA00023134"/>
    </source>
</evidence>
<sequence>MDKCDECHSFPFIDGNGTLDVAGIENFVKKAKLAEHGLSYSVASIIGPQSSGKSTLLNHVFGMRPLKEFGWQNLLLAKRCTLVMDLEGADGSEREDDTAFERQSALFALAVSDIMILNMWCHDLGRDKAANRPLLKTIIQVMMRLFKPHKTTLMFTPLEKLEDLLTKDIEKIWNSTHKPQAYTETPFRQFFNVEIVALSSFKHNLKQFKEEVASLRQRIIDSVALGDRKDIVPASDFSFSAKQKWKDIKENKDLDLPAHTVMVATVRCEEIANKKLDAFVADKELCQLIEAVKSRPVPGFGKKLSSILDAYLSEYEAEATYFDEGVRIAKGKQLKEKLLQHVRLAHQSMLGQIQSKTLDKFKEEFDKALNGGEVFSVAARDCIKSCMAEFDEGCKDAVIEQANWDFSKERDKLRLDIDAHVAAVQDATLLELTTQHKEKLDNALSGPVKYIFDSAGYDTWQKIRELLGRKAESAVSGFSVALSAFDMDEQTKGELLVTLKDYANTVVEAKAKEGAGRILISMKDKFAASFNHDSRVWSGEEDIPAITETARSASLKWLSIMAAIRLDDRPDNIKNTLFDALLSADELYDTLASSTWEEVPLSKTLIAPLQCRSLWGQFKEETKYIVNQAMAAKEAIERARMEAGELRRSYERVNRQARELRGANERANEQIRRANEQAREVERNNRWSLASWRLVGVLVSIVTATVGIVGADS</sequence>
<evidence type="ECO:0000256" key="1">
    <source>
        <dbReference type="ARBA" id="ARBA00022692"/>
    </source>
</evidence>
<keyword evidence="13" id="KW-1185">Reference proteome</keyword>
<evidence type="ECO:0000256" key="5">
    <source>
        <dbReference type="ARBA" id="ARBA00022989"/>
    </source>
</evidence>
<evidence type="ECO:0000256" key="10">
    <source>
        <dbReference type="SAM" id="Phobius"/>
    </source>
</evidence>
<evidence type="ECO:0000313" key="12">
    <source>
        <dbReference type="EMBL" id="KAA8541377.1"/>
    </source>
</evidence>
<name>A0A5J5BHV5_9ASTE</name>
<dbReference type="GO" id="GO:0003924">
    <property type="term" value="F:GTPase activity"/>
    <property type="evidence" value="ECO:0007669"/>
    <property type="project" value="TreeGrafter"/>
</dbReference>
<keyword evidence="6" id="KW-0342">GTP-binding</keyword>
<evidence type="ECO:0000313" key="13">
    <source>
        <dbReference type="Proteomes" id="UP000325577"/>
    </source>
</evidence>
<dbReference type="Gene3D" id="3.40.50.300">
    <property type="entry name" value="P-loop containing nucleotide triphosphate hydrolases"/>
    <property type="match status" value="1"/>
</dbReference>
<keyword evidence="5 10" id="KW-1133">Transmembrane helix</keyword>
<protein>
    <recommendedName>
        <fullName evidence="11">GB1/RHD3-type G domain-containing protein</fullName>
    </recommendedName>
</protein>
<keyword evidence="3" id="KW-0378">Hydrolase</keyword>
<keyword evidence="2" id="KW-0547">Nucleotide-binding</keyword>
<dbReference type="EMBL" id="CM018036">
    <property type="protein sequence ID" value="KAA8541377.1"/>
    <property type="molecule type" value="Genomic_DNA"/>
</dbReference>
<dbReference type="PANTHER" id="PTHR45923">
    <property type="entry name" value="PROTEIN SEY1"/>
    <property type="match status" value="1"/>
</dbReference>
<comment type="similarity">
    <text evidence="8">Belongs to the TRAFAC class dynamin-like GTPase superfamily. GB1/RHD3 GTPase family.</text>
</comment>
<proteinExistence type="inferred from homology"/>
<accession>A0A5J5BHV5</accession>